<evidence type="ECO:0000256" key="6">
    <source>
        <dbReference type="ARBA" id="ARBA00023163"/>
    </source>
</evidence>
<evidence type="ECO:0000256" key="3">
    <source>
        <dbReference type="ARBA" id="ARBA00022895"/>
    </source>
</evidence>
<comment type="subcellular location">
    <subcellularLocation>
        <location evidence="8">Nucleus</location>
    </subcellularLocation>
    <subcellularLocation>
        <location evidence="8">Chromosome</location>
        <location evidence="8">Telomere</location>
    </subcellularLocation>
</comment>
<feature type="domain" description="TRF2-interacting telomeric protein/Rap1 C-terminal" evidence="11">
    <location>
        <begin position="351"/>
        <end position="425"/>
    </location>
</feature>
<dbReference type="GO" id="GO:0042162">
    <property type="term" value="F:telomeric DNA binding"/>
    <property type="evidence" value="ECO:0007669"/>
    <property type="project" value="TreeGrafter"/>
</dbReference>
<evidence type="ECO:0000313" key="13">
    <source>
        <dbReference type="EMBL" id="OJI98425.1"/>
    </source>
</evidence>
<proteinExistence type="inferred from homology"/>
<dbReference type="CDD" id="cd11653">
    <property type="entry name" value="rap1_RCT"/>
    <property type="match status" value="1"/>
</dbReference>
<evidence type="ECO:0000256" key="8">
    <source>
        <dbReference type="RuleBase" id="RU367107"/>
    </source>
</evidence>
<evidence type="ECO:0000313" key="14">
    <source>
        <dbReference type="Proteomes" id="UP000184073"/>
    </source>
</evidence>
<dbReference type="STRING" id="1036611.A0A1L9PAC4"/>
<dbReference type="SUPFAM" id="SSF46689">
    <property type="entry name" value="Homeodomain-like"/>
    <property type="match status" value="1"/>
</dbReference>
<dbReference type="Gene3D" id="3.40.50.10190">
    <property type="entry name" value="BRCT domain"/>
    <property type="match status" value="1"/>
</dbReference>
<dbReference type="AlphaFoldDB" id="A0A1L9PAC4"/>
<feature type="domain" description="TERF2-interacting telomeric protein 1 Myb" evidence="10">
    <location>
        <begin position="119"/>
        <end position="178"/>
    </location>
</feature>
<dbReference type="GeneID" id="63731011"/>
<evidence type="ECO:0000256" key="7">
    <source>
        <dbReference type="ARBA" id="ARBA00023242"/>
    </source>
</evidence>
<evidence type="ECO:0000256" key="2">
    <source>
        <dbReference type="ARBA" id="ARBA00022454"/>
    </source>
</evidence>
<comment type="similarity">
    <text evidence="1 8">Belongs to the RAP1 family.</text>
</comment>
<dbReference type="EMBL" id="KV878126">
    <property type="protein sequence ID" value="OJI98425.1"/>
    <property type="molecule type" value="Genomic_DNA"/>
</dbReference>
<dbReference type="GO" id="GO:0031848">
    <property type="term" value="P:protection from non-homologous end joining at telomere"/>
    <property type="evidence" value="ECO:0007669"/>
    <property type="project" value="TreeGrafter"/>
</dbReference>
<dbReference type="InterPro" id="IPR009057">
    <property type="entry name" value="Homeodomain-like_sf"/>
</dbReference>
<dbReference type="InterPro" id="IPR015010">
    <property type="entry name" value="TERF2IP_Myb"/>
</dbReference>
<dbReference type="Gene3D" id="1.10.10.60">
    <property type="entry name" value="Homeodomain-like"/>
    <property type="match status" value="1"/>
</dbReference>
<keyword evidence="4" id="KW-0805">Transcription regulation</keyword>
<dbReference type="GO" id="GO:0070187">
    <property type="term" value="C:shelterin complex"/>
    <property type="evidence" value="ECO:0007669"/>
    <property type="project" value="TreeGrafter"/>
</dbReference>
<evidence type="ECO:0000256" key="4">
    <source>
        <dbReference type="ARBA" id="ARBA00023015"/>
    </source>
</evidence>
<evidence type="ECO:0000256" key="5">
    <source>
        <dbReference type="ARBA" id="ARBA00023159"/>
    </source>
</evidence>
<evidence type="ECO:0000259" key="10">
    <source>
        <dbReference type="Pfam" id="PF08914"/>
    </source>
</evidence>
<reference evidence="14" key="1">
    <citation type="journal article" date="2017" name="Genome Biol.">
        <title>Comparative genomics reveals high biological diversity and specific adaptations in the industrially and medically important fungal genus Aspergillus.</title>
        <authorList>
            <person name="de Vries R.P."/>
            <person name="Riley R."/>
            <person name="Wiebenga A."/>
            <person name="Aguilar-Osorio G."/>
            <person name="Amillis S."/>
            <person name="Uchima C.A."/>
            <person name="Anderluh G."/>
            <person name="Asadollahi M."/>
            <person name="Askin M."/>
            <person name="Barry K."/>
            <person name="Battaglia E."/>
            <person name="Bayram O."/>
            <person name="Benocci T."/>
            <person name="Braus-Stromeyer S.A."/>
            <person name="Caldana C."/>
            <person name="Canovas D."/>
            <person name="Cerqueira G.C."/>
            <person name="Chen F."/>
            <person name="Chen W."/>
            <person name="Choi C."/>
            <person name="Clum A."/>
            <person name="Dos Santos R.A."/>
            <person name="Damasio A.R."/>
            <person name="Diallinas G."/>
            <person name="Emri T."/>
            <person name="Fekete E."/>
            <person name="Flipphi M."/>
            <person name="Freyberg S."/>
            <person name="Gallo A."/>
            <person name="Gournas C."/>
            <person name="Habgood R."/>
            <person name="Hainaut M."/>
            <person name="Harispe M.L."/>
            <person name="Henrissat B."/>
            <person name="Hilden K.S."/>
            <person name="Hope R."/>
            <person name="Hossain A."/>
            <person name="Karabika E."/>
            <person name="Karaffa L."/>
            <person name="Karanyi Z."/>
            <person name="Krasevec N."/>
            <person name="Kuo A."/>
            <person name="Kusch H."/>
            <person name="LaButti K."/>
            <person name="Lagendijk E.L."/>
            <person name="Lapidus A."/>
            <person name="Levasseur A."/>
            <person name="Lindquist E."/>
            <person name="Lipzen A."/>
            <person name="Logrieco A.F."/>
            <person name="MacCabe A."/>
            <person name="Maekelae M.R."/>
            <person name="Malavazi I."/>
            <person name="Melin P."/>
            <person name="Meyer V."/>
            <person name="Mielnichuk N."/>
            <person name="Miskei M."/>
            <person name="Molnar A.P."/>
            <person name="Mule G."/>
            <person name="Ngan C.Y."/>
            <person name="Orejas M."/>
            <person name="Orosz E."/>
            <person name="Ouedraogo J.P."/>
            <person name="Overkamp K.M."/>
            <person name="Park H.-S."/>
            <person name="Perrone G."/>
            <person name="Piumi F."/>
            <person name="Punt P.J."/>
            <person name="Ram A.F."/>
            <person name="Ramon A."/>
            <person name="Rauscher S."/>
            <person name="Record E."/>
            <person name="Riano-Pachon D.M."/>
            <person name="Robert V."/>
            <person name="Roehrig J."/>
            <person name="Ruller R."/>
            <person name="Salamov A."/>
            <person name="Salih N.S."/>
            <person name="Samson R.A."/>
            <person name="Sandor E."/>
            <person name="Sanguinetti M."/>
            <person name="Schuetze T."/>
            <person name="Sepcic K."/>
            <person name="Shelest E."/>
            <person name="Sherlock G."/>
            <person name="Sophianopoulou V."/>
            <person name="Squina F.M."/>
            <person name="Sun H."/>
            <person name="Susca A."/>
            <person name="Todd R.B."/>
            <person name="Tsang A."/>
            <person name="Unkles S.E."/>
            <person name="van de Wiele N."/>
            <person name="van Rossen-Uffink D."/>
            <person name="Oliveira J.V."/>
            <person name="Vesth T.C."/>
            <person name="Visser J."/>
            <person name="Yu J.-H."/>
            <person name="Zhou M."/>
            <person name="Andersen M.R."/>
            <person name="Archer D.B."/>
            <person name="Baker S.E."/>
            <person name="Benoit I."/>
            <person name="Brakhage A.A."/>
            <person name="Braus G.H."/>
            <person name="Fischer R."/>
            <person name="Frisvad J.C."/>
            <person name="Goldman G.H."/>
            <person name="Houbraken J."/>
            <person name="Oakley B."/>
            <person name="Pocsi I."/>
            <person name="Scazzocchio C."/>
            <person name="Seiboth B."/>
            <person name="vanKuyk P.A."/>
            <person name="Wortman J."/>
            <person name="Dyer P.S."/>
            <person name="Grigoriev I.V."/>
        </authorList>
    </citation>
    <scope>NUCLEOTIDE SEQUENCE [LARGE SCALE GENOMIC DNA]</scope>
    <source>
        <strain evidence="14">CBS 583.65</strain>
    </source>
</reference>
<feature type="compositionally biased region" description="Basic and acidic residues" evidence="9">
    <location>
        <begin position="228"/>
        <end position="241"/>
    </location>
</feature>
<comment type="subunit">
    <text evidence="8">Homodimer.</text>
</comment>
<evidence type="ECO:0000259" key="12">
    <source>
        <dbReference type="Pfam" id="PF16589"/>
    </source>
</evidence>
<evidence type="ECO:0000256" key="1">
    <source>
        <dbReference type="ARBA" id="ARBA00010467"/>
    </source>
</evidence>
<dbReference type="SUPFAM" id="SSF52113">
    <property type="entry name" value="BRCT domain"/>
    <property type="match status" value="1"/>
</dbReference>
<gene>
    <name evidence="13" type="ORF">ASPVEDRAFT_59794</name>
</gene>
<dbReference type="Pfam" id="PF11626">
    <property type="entry name" value="Rap1_C"/>
    <property type="match status" value="1"/>
</dbReference>
<keyword evidence="6" id="KW-0804">Transcription</keyword>
<dbReference type="GO" id="GO:0010833">
    <property type="term" value="P:telomere maintenance via telomere lengthening"/>
    <property type="evidence" value="ECO:0007669"/>
    <property type="project" value="UniProtKB-UniRule"/>
</dbReference>
<keyword evidence="14" id="KW-1185">Reference proteome</keyword>
<dbReference type="PANTHER" id="PTHR16466">
    <property type="entry name" value="TELOMERE REPEAT-BINDING FACTOR 2-INTERACTING PROTEIN 1"/>
    <property type="match status" value="1"/>
</dbReference>
<keyword evidence="2 8" id="KW-0158">Chromosome</keyword>
<dbReference type="InterPro" id="IPR039595">
    <property type="entry name" value="TE2IP/Rap1"/>
</dbReference>
<dbReference type="VEuPathDB" id="FungiDB:ASPVEDRAFT_59794"/>
<dbReference type="InterPro" id="IPR038104">
    <property type="entry name" value="Rap1_C_sf"/>
</dbReference>
<evidence type="ECO:0000259" key="11">
    <source>
        <dbReference type="Pfam" id="PF11626"/>
    </source>
</evidence>
<evidence type="ECO:0000256" key="9">
    <source>
        <dbReference type="SAM" id="MobiDB-lite"/>
    </source>
</evidence>
<feature type="compositionally biased region" description="Basic and acidic residues" evidence="9">
    <location>
        <begin position="268"/>
        <end position="280"/>
    </location>
</feature>
<keyword evidence="3 8" id="KW-0779">Telomere</keyword>
<dbReference type="Pfam" id="PF08914">
    <property type="entry name" value="Myb_Rap1"/>
    <property type="match status" value="1"/>
</dbReference>
<dbReference type="Gene3D" id="1.10.10.2170">
    <property type="match status" value="1"/>
</dbReference>
<feature type="compositionally biased region" description="Polar residues" evidence="9">
    <location>
        <begin position="244"/>
        <end position="255"/>
    </location>
</feature>
<feature type="region of interest" description="Disordered" evidence="9">
    <location>
        <begin position="172"/>
        <end position="305"/>
    </location>
</feature>
<sequence length="438" mass="49505">MAPSGATGAELDRPEEERRDRLFQGKSFWLSEKVPQKHRFRDLIQQHGGIVKLREKDADILIVDHKQKNLPANTYSYQYIEKSIQRGKLEDLEAHKAGPSAARPVGATNIPARSHRSAYTPEDDQLIFDYMQPFERDPKASISGNKIYQEFAAQHPRHTFQSWRDRYLKRLRGRPRPGGMLEPTATTADGEETRRSQSAHATTSRGDEVAAGEKASPQKPQERKRKHSPEPTESSEREPKRMASKQQTKATKQHPTPQPSEVVVPRKPLNEKRKSPRREAPPSPKKAKIATRQSEEAAVNQEPVGGASMGIDNFFLELPFLPPSPSAEEEAPEQDIESWIDNRRREGKGNEAQIIEALRCTSMDPTLADQILESIAAGNGIPTDMRGVWTAEDDRSLEAQDTREIQRLMDKHGSVCLDYRWEYLNMARAEGLENPSTN</sequence>
<dbReference type="RefSeq" id="XP_040664188.1">
    <property type="nucleotide sequence ID" value="XM_040815500.1"/>
</dbReference>
<dbReference type="InterPro" id="IPR021661">
    <property type="entry name" value="Rap1_C"/>
</dbReference>
<protein>
    <recommendedName>
        <fullName evidence="8">DNA-binding protein RAP1</fullName>
    </recommendedName>
</protein>
<dbReference type="InterPro" id="IPR036420">
    <property type="entry name" value="BRCT_dom_sf"/>
</dbReference>
<accession>A0A1L9PAC4</accession>
<dbReference type="Pfam" id="PF16589">
    <property type="entry name" value="BRCT_2"/>
    <property type="match status" value="1"/>
</dbReference>
<dbReference type="Proteomes" id="UP000184073">
    <property type="component" value="Unassembled WGS sequence"/>
</dbReference>
<keyword evidence="7 8" id="KW-0539">Nucleus</keyword>
<keyword evidence="5" id="KW-0010">Activator</keyword>
<dbReference type="OrthoDB" id="435460at2759"/>
<name>A0A1L9PAC4_ASPVE</name>
<dbReference type="PANTHER" id="PTHR16466:SF6">
    <property type="entry name" value="TELOMERIC REPEAT-BINDING FACTOR 2-INTERACTING PROTEIN 1"/>
    <property type="match status" value="1"/>
</dbReference>
<feature type="domain" description="BRCT" evidence="12">
    <location>
        <begin position="22"/>
        <end position="94"/>
    </location>
</feature>
<dbReference type="CDD" id="cd11655">
    <property type="entry name" value="rap1_myb-like"/>
    <property type="match status" value="1"/>
</dbReference>
<comment type="function">
    <text evidence="8">Involved in the regulation of telomere length, clustering and has a specific role in telomere position effect (TPE).</text>
</comment>
<organism evidence="13 14">
    <name type="scientific">Aspergillus versicolor CBS 583.65</name>
    <dbReference type="NCBI Taxonomy" id="1036611"/>
    <lineage>
        <taxon>Eukaryota</taxon>
        <taxon>Fungi</taxon>
        <taxon>Dikarya</taxon>
        <taxon>Ascomycota</taxon>
        <taxon>Pezizomycotina</taxon>
        <taxon>Eurotiomycetes</taxon>
        <taxon>Eurotiomycetidae</taxon>
        <taxon>Eurotiales</taxon>
        <taxon>Aspergillaceae</taxon>
        <taxon>Aspergillus</taxon>
        <taxon>Aspergillus subgen. Nidulantes</taxon>
    </lineage>
</organism>
<dbReference type="InterPro" id="IPR001357">
    <property type="entry name" value="BRCT_dom"/>
</dbReference>